<keyword evidence="3" id="KW-1133">Transmembrane helix</keyword>
<name>A0A915KAN3_ROMCU</name>
<accession>A0A915KAN3</accession>
<evidence type="ECO:0000313" key="5">
    <source>
        <dbReference type="Proteomes" id="UP000887565"/>
    </source>
</evidence>
<dbReference type="Pfam" id="PF05277">
    <property type="entry name" value="DUF726"/>
    <property type="match status" value="1"/>
</dbReference>
<sequence length="75" mass="8028">MNVQVSIAGTAPIVTGCPKIVNVNLSHIVQGHNDYLHKISEIMKAIGVKVVPETQINSDKGEKFEKNVTNTGTNG</sequence>
<comment type="subcellular location">
    <subcellularLocation>
        <location evidence="1">Membrane</location>
        <topology evidence="1">Multi-pass membrane protein</topology>
    </subcellularLocation>
</comment>
<evidence type="ECO:0000256" key="1">
    <source>
        <dbReference type="ARBA" id="ARBA00004141"/>
    </source>
</evidence>
<dbReference type="InterPro" id="IPR007941">
    <property type="entry name" value="DUF726"/>
</dbReference>
<organism evidence="5 6">
    <name type="scientific">Romanomermis culicivorax</name>
    <name type="common">Nematode worm</name>
    <dbReference type="NCBI Taxonomy" id="13658"/>
    <lineage>
        <taxon>Eukaryota</taxon>
        <taxon>Metazoa</taxon>
        <taxon>Ecdysozoa</taxon>
        <taxon>Nematoda</taxon>
        <taxon>Enoplea</taxon>
        <taxon>Dorylaimia</taxon>
        <taxon>Mermithida</taxon>
        <taxon>Mermithoidea</taxon>
        <taxon>Mermithidae</taxon>
        <taxon>Romanomermis</taxon>
    </lineage>
</organism>
<proteinExistence type="predicted"/>
<dbReference type="AlphaFoldDB" id="A0A915KAN3"/>
<evidence type="ECO:0000256" key="4">
    <source>
        <dbReference type="ARBA" id="ARBA00023136"/>
    </source>
</evidence>
<dbReference type="GO" id="GO:0016020">
    <property type="term" value="C:membrane"/>
    <property type="evidence" value="ECO:0007669"/>
    <property type="project" value="UniProtKB-SubCell"/>
</dbReference>
<reference evidence="6" key="1">
    <citation type="submission" date="2022-11" db="UniProtKB">
        <authorList>
            <consortium name="WormBaseParasite"/>
        </authorList>
    </citation>
    <scope>IDENTIFICATION</scope>
</reference>
<dbReference type="Proteomes" id="UP000887565">
    <property type="component" value="Unplaced"/>
</dbReference>
<protein>
    <submittedName>
        <fullName evidence="6">Uncharacterized protein</fullName>
    </submittedName>
</protein>
<keyword evidence="4" id="KW-0472">Membrane</keyword>
<keyword evidence="5" id="KW-1185">Reference proteome</keyword>
<evidence type="ECO:0000256" key="2">
    <source>
        <dbReference type="ARBA" id="ARBA00022692"/>
    </source>
</evidence>
<evidence type="ECO:0000313" key="6">
    <source>
        <dbReference type="WBParaSite" id="nRc.2.0.1.t35838-RA"/>
    </source>
</evidence>
<keyword evidence="2" id="KW-0812">Transmembrane</keyword>
<evidence type="ECO:0000256" key="3">
    <source>
        <dbReference type="ARBA" id="ARBA00022989"/>
    </source>
</evidence>
<dbReference type="WBParaSite" id="nRc.2.0.1.t35838-RA">
    <property type="protein sequence ID" value="nRc.2.0.1.t35838-RA"/>
    <property type="gene ID" value="nRc.2.0.1.g35838"/>
</dbReference>